<dbReference type="Pfam" id="PF02743">
    <property type="entry name" value="dCache_1"/>
    <property type="match status" value="1"/>
</dbReference>
<dbReference type="CDD" id="cd06225">
    <property type="entry name" value="HAMP"/>
    <property type="match status" value="1"/>
</dbReference>
<dbReference type="InterPro" id="IPR033479">
    <property type="entry name" value="dCache_1"/>
</dbReference>
<dbReference type="InterPro" id="IPR003660">
    <property type="entry name" value="HAMP_dom"/>
</dbReference>
<keyword evidence="14" id="KW-1185">Reference proteome</keyword>
<evidence type="ECO:0000256" key="10">
    <source>
        <dbReference type="SAM" id="Phobius"/>
    </source>
</evidence>
<dbReference type="Proteomes" id="UP001589619">
    <property type="component" value="Unassembled WGS sequence"/>
</dbReference>
<dbReference type="SUPFAM" id="SSF58104">
    <property type="entry name" value="Methyl-accepting chemotaxis protein (MCP) signaling domain"/>
    <property type="match status" value="1"/>
</dbReference>
<protein>
    <submittedName>
        <fullName evidence="13">Methyl-accepting chemotaxis protein</fullName>
    </submittedName>
</protein>
<dbReference type="RefSeq" id="WP_344911782.1">
    <property type="nucleotide sequence ID" value="NZ_BAAAYO010000010.1"/>
</dbReference>
<evidence type="ECO:0000256" key="6">
    <source>
        <dbReference type="ARBA" id="ARBA00023136"/>
    </source>
</evidence>
<dbReference type="Gene3D" id="3.30.450.20">
    <property type="entry name" value="PAS domain"/>
    <property type="match status" value="1"/>
</dbReference>
<evidence type="ECO:0000256" key="9">
    <source>
        <dbReference type="PROSITE-ProRule" id="PRU00284"/>
    </source>
</evidence>
<evidence type="ECO:0000259" key="12">
    <source>
        <dbReference type="PROSITE" id="PS50885"/>
    </source>
</evidence>
<keyword evidence="2" id="KW-1003">Cell membrane</keyword>
<feature type="transmembrane region" description="Helical" evidence="10">
    <location>
        <begin position="48"/>
        <end position="68"/>
    </location>
</feature>
<comment type="caution">
    <text evidence="13">The sequence shown here is derived from an EMBL/GenBank/DDBJ whole genome shotgun (WGS) entry which is preliminary data.</text>
</comment>
<dbReference type="Pfam" id="PF00015">
    <property type="entry name" value="MCPsignal"/>
    <property type="match status" value="1"/>
</dbReference>
<evidence type="ECO:0000256" key="8">
    <source>
        <dbReference type="ARBA" id="ARBA00029447"/>
    </source>
</evidence>
<keyword evidence="6 10" id="KW-0472">Membrane</keyword>
<organism evidence="13 14">
    <name type="scientific">Paenibacillus hodogayensis</name>
    <dbReference type="NCBI Taxonomy" id="279208"/>
    <lineage>
        <taxon>Bacteria</taxon>
        <taxon>Bacillati</taxon>
        <taxon>Bacillota</taxon>
        <taxon>Bacilli</taxon>
        <taxon>Bacillales</taxon>
        <taxon>Paenibacillaceae</taxon>
        <taxon>Paenibacillus</taxon>
    </lineage>
</organism>
<dbReference type="Gene3D" id="1.10.8.500">
    <property type="entry name" value="HAMP domain in histidine kinase"/>
    <property type="match status" value="1"/>
</dbReference>
<keyword evidence="4 10" id="KW-0812">Transmembrane</keyword>
<dbReference type="SMART" id="SM00283">
    <property type="entry name" value="MA"/>
    <property type="match status" value="1"/>
</dbReference>
<feature type="domain" description="Methyl-accepting transducer" evidence="11">
    <location>
        <begin position="428"/>
        <end position="678"/>
    </location>
</feature>
<dbReference type="PROSITE" id="PS50111">
    <property type="entry name" value="CHEMOTAXIS_TRANSDUC_2"/>
    <property type="match status" value="1"/>
</dbReference>
<proteinExistence type="inferred from homology"/>
<dbReference type="PANTHER" id="PTHR32089:SF112">
    <property type="entry name" value="LYSOZYME-LIKE PROTEIN-RELATED"/>
    <property type="match status" value="1"/>
</dbReference>
<keyword evidence="5 10" id="KW-1133">Transmembrane helix</keyword>
<comment type="subcellular location">
    <subcellularLocation>
        <location evidence="1">Cell membrane</location>
        <topology evidence="1">Multi-pass membrane protein</topology>
    </subcellularLocation>
</comment>
<dbReference type="Gene3D" id="1.10.287.950">
    <property type="entry name" value="Methyl-accepting chemotaxis protein"/>
    <property type="match status" value="1"/>
</dbReference>
<evidence type="ECO:0000256" key="4">
    <source>
        <dbReference type="ARBA" id="ARBA00022692"/>
    </source>
</evidence>
<evidence type="ECO:0000256" key="2">
    <source>
        <dbReference type="ARBA" id="ARBA00022475"/>
    </source>
</evidence>
<evidence type="ECO:0000313" key="14">
    <source>
        <dbReference type="Proteomes" id="UP001589619"/>
    </source>
</evidence>
<gene>
    <name evidence="13" type="ORF">ACFFNY_07335</name>
</gene>
<dbReference type="PANTHER" id="PTHR32089">
    <property type="entry name" value="METHYL-ACCEPTING CHEMOTAXIS PROTEIN MCPB"/>
    <property type="match status" value="1"/>
</dbReference>
<evidence type="ECO:0000256" key="1">
    <source>
        <dbReference type="ARBA" id="ARBA00004651"/>
    </source>
</evidence>
<dbReference type="PROSITE" id="PS50885">
    <property type="entry name" value="HAMP"/>
    <property type="match status" value="1"/>
</dbReference>
<evidence type="ECO:0000259" key="11">
    <source>
        <dbReference type="PROSITE" id="PS50111"/>
    </source>
</evidence>
<accession>A0ABV5VSX0</accession>
<dbReference type="SMART" id="SM00304">
    <property type="entry name" value="HAMP"/>
    <property type="match status" value="1"/>
</dbReference>
<feature type="domain" description="HAMP" evidence="12">
    <location>
        <begin position="356"/>
        <end position="409"/>
    </location>
</feature>
<name>A0ABV5VSX0_9BACL</name>
<dbReference type="Pfam" id="PF00672">
    <property type="entry name" value="HAMP"/>
    <property type="match status" value="1"/>
</dbReference>
<dbReference type="InterPro" id="IPR004089">
    <property type="entry name" value="MCPsignal_dom"/>
</dbReference>
<evidence type="ECO:0000256" key="5">
    <source>
        <dbReference type="ARBA" id="ARBA00022989"/>
    </source>
</evidence>
<sequence>MKGTLSKLLSRLSGLWGRARDNVSSTDMRQLGQQLKAQNPIQSVGTKLLLIFFVSIVSLVLVVGILSYQISKSVIKNKVADASQQTISQATDKVDFLLESLENMSVQIMSDDAVAENLGKYKDKSLSQFDKLQVGQNINNRLKSYTLTNNKLADINIVPMSAGVTDSYTTSSTLKEEVFKSDWFKKVVEADGKAVFLPSSKAGYITSPNTFAVARVLRNIKTTTIEGLLVMEVKVAALRDALGVVSIGEGSDVSIVNTDNKLIFSEQLDKIEGDYILDMKSRIAGEEKPSGNFETTRDKDSILAVYDPIDRSGWLLVGMIPVSELVKDASIIYKLTIGMVIVAMVLAIAVGMLIIRMIARPLVAVRNLMVEGARGNLTVRTKTSSRRDEIGQLSISFNEMMEQITSLVSQTNVSAQEVLNTATELSDASKKTSLSAKEIAVATEEIASGASSLAVEAERGSDLTGSISLKVNHVVDANSLMETAASEVQAASRKGADYMSELITKTGTTEDMIRSMAEKVEKLQESTSSIRKILDMLNNITKQTNILSLNATIEAARAGAAGKGFMVVADEIRKLADQSKQSIDVVAQITDRIQTEMKETVGVLSKAYPIFQEQISSVKNADDIFKQVQSQMDGFAGKLQEVTVSVQQLKDSQIVLSEAMGNVSAVAEESSATSQEVASLSSEQLSISGGLVRLSEKLELLSNSLKESLSKFSI</sequence>
<keyword evidence="3" id="KW-0145">Chemotaxis</keyword>
<dbReference type="EMBL" id="JBHMAG010000007">
    <property type="protein sequence ID" value="MFB9751376.1"/>
    <property type="molecule type" value="Genomic_DNA"/>
</dbReference>
<evidence type="ECO:0000313" key="13">
    <source>
        <dbReference type="EMBL" id="MFB9751376.1"/>
    </source>
</evidence>
<evidence type="ECO:0000256" key="7">
    <source>
        <dbReference type="ARBA" id="ARBA00023224"/>
    </source>
</evidence>
<evidence type="ECO:0000256" key="3">
    <source>
        <dbReference type="ARBA" id="ARBA00022500"/>
    </source>
</evidence>
<reference evidence="13 14" key="1">
    <citation type="submission" date="2024-09" db="EMBL/GenBank/DDBJ databases">
        <authorList>
            <person name="Sun Q."/>
            <person name="Mori K."/>
        </authorList>
    </citation>
    <scope>NUCLEOTIDE SEQUENCE [LARGE SCALE GENOMIC DNA]</scope>
    <source>
        <strain evidence="13 14">JCM 12520</strain>
    </source>
</reference>
<keyword evidence="7 9" id="KW-0807">Transducer</keyword>
<comment type="similarity">
    <text evidence="8">Belongs to the methyl-accepting chemotaxis (MCP) protein family.</text>
</comment>
<feature type="transmembrane region" description="Helical" evidence="10">
    <location>
        <begin position="335"/>
        <end position="359"/>
    </location>
</feature>